<comment type="caution">
    <text evidence="3">The sequence shown here is derived from an EMBL/GenBank/DDBJ whole genome shotgun (WGS) entry which is preliminary data.</text>
</comment>
<keyword evidence="1" id="KW-0238">DNA-binding</keyword>
<dbReference type="Pfam" id="PF12674">
    <property type="entry name" value="Zn_ribbon_2"/>
    <property type="match status" value="1"/>
</dbReference>
<dbReference type="InterPro" id="IPR010982">
    <property type="entry name" value="Lambda_DNA-bd_dom_sf"/>
</dbReference>
<evidence type="ECO:0000313" key="3">
    <source>
        <dbReference type="EMBL" id="HJG30444.1"/>
    </source>
</evidence>
<evidence type="ECO:0000259" key="2">
    <source>
        <dbReference type="PROSITE" id="PS50943"/>
    </source>
</evidence>
<dbReference type="GO" id="GO:0003677">
    <property type="term" value="F:DNA binding"/>
    <property type="evidence" value="ECO:0007669"/>
    <property type="project" value="UniProtKB-KW"/>
</dbReference>
<reference evidence="3" key="1">
    <citation type="journal article" date="2021" name="PeerJ">
        <title>Extensive microbial diversity within the chicken gut microbiome revealed by metagenomics and culture.</title>
        <authorList>
            <person name="Gilroy R."/>
            <person name="Ravi A."/>
            <person name="Getino M."/>
            <person name="Pursley I."/>
            <person name="Horton D.L."/>
            <person name="Alikhan N.F."/>
            <person name="Baker D."/>
            <person name="Gharbi K."/>
            <person name="Hall N."/>
            <person name="Watson M."/>
            <person name="Adriaenssens E.M."/>
            <person name="Foster-Nyarko E."/>
            <person name="Jarju S."/>
            <person name="Secka A."/>
            <person name="Antonio M."/>
            <person name="Oren A."/>
            <person name="Chaudhuri R.R."/>
            <person name="La Ragione R."/>
            <person name="Hildebrand F."/>
            <person name="Pallen M.J."/>
        </authorList>
    </citation>
    <scope>NUCLEOTIDE SEQUENCE</scope>
    <source>
        <strain evidence="3">ChiGjej2B2-7701</strain>
    </source>
</reference>
<dbReference type="CDD" id="cd00093">
    <property type="entry name" value="HTH_XRE"/>
    <property type="match status" value="1"/>
</dbReference>
<name>A0A921LQY9_9ACTN</name>
<dbReference type="InterPro" id="IPR025868">
    <property type="entry name" value="Zn_ribbon_dom_put"/>
</dbReference>
<dbReference type="SMART" id="SM00530">
    <property type="entry name" value="HTH_XRE"/>
    <property type="match status" value="1"/>
</dbReference>
<evidence type="ECO:0000313" key="4">
    <source>
        <dbReference type="Proteomes" id="UP000746751"/>
    </source>
</evidence>
<dbReference type="Proteomes" id="UP000746751">
    <property type="component" value="Unassembled WGS sequence"/>
</dbReference>
<dbReference type="EMBL" id="DYVF01000026">
    <property type="protein sequence ID" value="HJG30444.1"/>
    <property type="molecule type" value="Genomic_DNA"/>
</dbReference>
<gene>
    <name evidence="3" type="ORF">K8U80_03500</name>
</gene>
<dbReference type="InterPro" id="IPR001387">
    <property type="entry name" value="Cro/C1-type_HTH"/>
</dbReference>
<reference evidence="3" key="2">
    <citation type="submission" date="2021-09" db="EMBL/GenBank/DDBJ databases">
        <authorList>
            <person name="Gilroy R."/>
        </authorList>
    </citation>
    <scope>NUCLEOTIDE SEQUENCE</scope>
    <source>
        <strain evidence="3">ChiGjej2B2-7701</strain>
    </source>
</reference>
<evidence type="ECO:0000256" key="1">
    <source>
        <dbReference type="ARBA" id="ARBA00023125"/>
    </source>
</evidence>
<proteinExistence type="predicted"/>
<dbReference type="PANTHER" id="PTHR46558">
    <property type="entry name" value="TRACRIPTIONAL REGULATORY PROTEIN-RELATED-RELATED"/>
    <property type="match status" value="1"/>
</dbReference>
<dbReference type="AlphaFoldDB" id="A0A921LQY9"/>
<feature type="domain" description="HTH cro/C1-type" evidence="2">
    <location>
        <begin position="9"/>
        <end position="61"/>
    </location>
</feature>
<dbReference type="Gene3D" id="1.10.260.40">
    <property type="entry name" value="lambda repressor-like DNA-binding domains"/>
    <property type="match status" value="1"/>
</dbReference>
<organism evidence="3 4">
    <name type="scientific">Collinsella ihumii</name>
    <dbReference type="NCBI Taxonomy" id="1720204"/>
    <lineage>
        <taxon>Bacteria</taxon>
        <taxon>Bacillati</taxon>
        <taxon>Actinomycetota</taxon>
        <taxon>Coriobacteriia</taxon>
        <taxon>Coriobacteriales</taxon>
        <taxon>Coriobacteriaceae</taxon>
        <taxon>Collinsella</taxon>
    </lineage>
</organism>
<dbReference type="SUPFAM" id="SSF47413">
    <property type="entry name" value="lambda repressor-like DNA-binding domains"/>
    <property type="match status" value="1"/>
</dbReference>
<accession>A0A921LQY9</accession>
<sequence length="150" mass="17197">MAIKDVLPRLRRERRLTQEELARRLYITRQAVSRWECGETTPGVDMTKLIARELGVPVTELLEMPEHYCQSCGMMFTAPDQHGHNADGSEAEDFCRWCYEDGAYTYETTMDEMIEDCAPRMAEAMGWTVDESASLLGAVLPTLRRWKDGE</sequence>
<dbReference type="PROSITE" id="PS50943">
    <property type="entry name" value="HTH_CROC1"/>
    <property type="match status" value="1"/>
</dbReference>
<dbReference type="Pfam" id="PF01381">
    <property type="entry name" value="HTH_3"/>
    <property type="match status" value="1"/>
</dbReference>
<protein>
    <submittedName>
        <fullName evidence="3">Helix-turn-helix domain-containing protein</fullName>
    </submittedName>
</protein>
<dbReference type="PANTHER" id="PTHR46558:SF11">
    <property type="entry name" value="HTH-TYPE TRANSCRIPTIONAL REGULATOR XRE"/>
    <property type="match status" value="1"/>
</dbReference>